<evidence type="ECO:0000256" key="1">
    <source>
        <dbReference type="ARBA" id="ARBA00007553"/>
    </source>
</evidence>
<accession>A0ABS6CPV9</accession>
<dbReference type="CDD" id="cd06583">
    <property type="entry name" value="PGRP"/>
    <property type="match status" value="1"/>
</dbReference>
<dbReference type="EMBL" id="JAHLEM010000473">
    <property type="protein sequence ID" value="MBU3868740.1"/>
    <property type="molecule type" value="Genomic_DNA"/>
</dbReference>
<protein>
    <submittedName>
        <fullName evidence="5">N-acetylmuramoyl-L-alanine amidase</fullName>
        <ecNumber evidence="5">3.5.1.28</ecNumber>
    </submittedName>
</protein>
<feature type="compositionally biased region" description="Low complexity" evidence="2">
    <location>
        <begin position="243"/>
        <end position="360"/>
    </location>
</feature>
<dbReference type="PANTHER" id="PTHR11022:SF41">
    <property type="entry name" value="PEPTIDOGLYCAN-RECOGNITION PROTEIN LC-RELATED"/>
    <property type="match status" value="1"/>
</dbReference>
<sequence length="600" mass="60225">MRAYLASSIGVACTAALALPLAVYPGPAYARAERAAAPSSSPSSSSPSPSSFSSSGSTQSLPLLPLAADGLDRGVAAPGGDAPVPADRGVSADRGVAASRVRPFSLVGVVWDQPSADLRGRVQVRTRAVGGAWSPWRDLLPYGDDGPDPDSPELRGVRAHGGTAPLWVGDSDGVQARVRPEGVAVADGVGGAGADTGGGVAARSAALPSGLRLELVDPGQAPAPPPPDQAVLRALPAHPAPTPGGAAKTGAVSASGGAAPGARPSPGSVGPVGKPPGSVGPVGKPPGSVGPVGKPPGSVGPVGKPPGSVGPVGKPPGSVGPVGKPPGSVGPVGKPPGSVGKLPGSVGKPSPRPSGSSARPLPYPSAPSAHATRPTSPPSAITPPTGALPEEVTKANAARYSAPRPSIVTRAGWGADEKIRETGHVYSKTVKVAFIHHTVTGNKYRCSQAPSVLRSIYRYHVKSLGWRDYGYNFTIDKCGKIYEGRSGGVAKAVRGAHTLGFNTNSMGVAVLGTFSSKKPSAKAVKAIAKLTAWKLGLFKRNPRGTTHLVSGGGNKYKKGTNVKLHVIAGHRDGFATECPGKDLYKKLGSVRKTAARLQGR</sequence>
<evidence type="ECO:0000259" key="3">
    <source>
        <dbReference type="SMART" id="SM00644"/>
    </source>
</evidence>
<feature type="domain" description="Peptidoglycan recognition protein family" evidence="4">
    <location>
        <begin position="405"/>
        <end position="553"/>
    </location>
</feature>
<dbReference type="SMART" id="SM00701">
    <property type="entry name" value="PGRP"/>
    <property type="match status" value="1"/>
</dbReference>
<comment type="similarity">
    <text evidence="1">Belongs to the N-acetylmuramoyl-L-alanine amidase 2 family.</text>
</comment>
<dbReference type="RefSeq" id="WP_216345571.1">
    <property type="nucleotide sequence ID" value="NZ_JAHLEM010000473.1"/>
</dbReference>
<organism evidence="5 6">
    <name type="scientific">Streptomyces niphimycinicus</name>
    <dbReference type="NCBI Taxonomy" id="2842201"/>
    <lineage>
        <taxon>Bacteria</taxon>
        <taxon>Bacillati</taxon>
        <taxon>Actinomycetota</taxon>
        <taxon>Actinomycetes</taxon>
        <taxon>Kitasatosporales</taxon>
        <taxon>Streptomycetaceae</taxon>
        <taxon>Streptomyces</taxon>
    </lineage>
</organism>
<dbReference type="Proteomes" id="UP000720508">
    <property type="component" value="Unassembled WGS sequence"/>
</dbReference>
<evidence type="ECO:0000313" key="6">
    <source>
        <dbReference type="Proteomes" id="UP000720508"/>
    </source>
</evidence>
<reference evidence="5 6" key="1">
    <citation type="submission" date="2021-06" db="EMBL/GenBank/DDBJ databases">
        <authorList>
            <person name="Pan X."/>
        </authorList>
    </citation>
    <scope>NUCLEOTIDE SEQUENCE [LARGE SCALE GENOMIC DNA]</scope>
    <source>
        <strain evidence="5 6">4503</strain>
    </source>
</reference>
<name>A0ABS6CPV9_9ACTN</name>
<feature type="region of interest" description="Disordered" evidence="2">
    <location>
        <begin position="215"/>
        <end position="387"/>
    </location>
</feature>
<comment type="caution">
    <text evidence="5">The sequence shown here is derived from an EMBL/GenBank/DDBJ whole genome shotgun (WGS) entry which is preliminary data.</text>
</comment>
<dbReference type="InterPro" id="IPR015510">
    <property type="entry name" value="PGRP"/>
</dbReference>
<feature type="domain" description="N-acetylmuramoyl-L-alanine amidase" evidence="3">
    <location>
        <begin position="418"/>
        <end position="580"/>
    </location>
</feature>
<evidence type="ECO:0000256" key="2">
    <source>
        <dbReference type="SAM" id="MobiDB-lite"/>
    </source>
</evidence>
<proteinExistence type="inferred from homology"/>
<evidence type="ECO:0000259" key="4">
    <source>
        <dbReference type="SMART" id="SM00701"/>
    </source>
</evidence>
<dbReference type="EC" id="3.5.1.28" evidence="5"/>
<keyword evidence="5" id="KW-0378">Hydrolase</keyword>
<keyword evidence="6" id="KW-1185">Reference proteome</keyword>
<dbReference type="Pfam" id="PF01510">
    <property type="entry name" value="Amidase_2"/>
    <property type="match status" value="1"/>
</dbReference>
<gene>
    <name evidence="5" type="ORF">KN815_33225</name>
</gene>
<dbReference type="InterPro" id="IPR006619">
    <property type="entry name" value="PGRP_domain_met/bac"/>
</dbReference>
<dbReference type="InterPro" id="IPR002502">
    <property type="entry name" value="Amidase_domain"/>
</dbReference>
<dbReference type="GO" id="GO:0008745">
    <property type="term" value="F:N-acetylmuramoyl-L-alanine amidase activity"/>
    <property type="evidence" value="ECO:0007669"/>
    <property type="project" value="UniProtKB-EC"/>
</dbReference>
<dbReference type="SMART" id="SM00644">
    <property type="entry name" value="Ami_2"/>
    <property type="match status" value="1"/>
</dbReference>
<feature type="region of interest" description="Disordered" evidence="2">
    <location>
        <begin position="35"/>
        <end position="59"/>
    </location>
</feature>
<dbReference type="PANTHER" id="PTHR11022">
    <property type="entry name" value="PEPTIDOGLYCAN RECOGNITION PROTEIN"/>
    <property type="match status" value="1"/>
</dbReference>
<evidence type="ECO:0000313" key="5">
    <source>
        <dbReference type="EMBL" id="MBU3868740.1"/>
    </source>
</evidence>